<sequence length="93" mass="10271">MAYFAVEYVYDPSKTELMDQVRPRHRAYLGALRDEGKNLGSGPLSGDAPGALLILKADAEADVLAMLDADPFHEAGVVSTRTVREWNPVIRHF</sequence>
<name>A0A1D8B0D5_9ACTO</name>
<dbReference type="KEGG" id="phon:BH719_00825"/>
<dbReference type="InterPro" id="IPR005545">
    <property type="entry name" value="YCII"/>
</dbReference>
<dbReference type="Pfam" id="PF03795">
    <property type="entry name" value="YCII"/>
    <property type="match status" value="1"/>
</dbReference>
<dbReference type="InterPro" id="IPR011008">
    <property type="entry name" value="Dimeric_a/b-barrel"/>
</dbReference>
<evidence type="ECO:0000256" key="1">
    <source>
        <dbReference type="ARBA" id="ARBA00007689"/>
    </source>
</evidence>
<evidence type="ECO:0000313" key="4">
    <source>
        <dbReference type="Proteomes" id="UP000095214"/>
    </source>
</evidence>
<dbReference type="RefSeq" id="WP_009399940.1">
    <property type="nucleotide sequence ID" value="NZ_CP017298.1"/>
</dbReference>
<organism evidence="3 4">
    <name type="scientific">Pauljensenia hongkongensis</name>
    <dbReference type="NCBI Taxonomy" id="178339"/>
    <lineage>
        <taxon>Bacteria</taxon>
        <taxon>Bacillati</taxon>
        <taxon>Actinomycetota</taxon>
        <taxon>Actinomycetes</taxon>
        <taxon>Actinomycetales</taxon>
        <taxon>Actinomycetaceae</taxon>
        <taxon>Pauljensenia</taxon>
    </lineage>
</organism>
<dbReference type="OrthoDB" id="8968203at2"/>
<proteinExistence type="inferred from homology"/>
<evidence type="ECO:0000259" key="2">
    <source>
        <dbReference type="Pfam" id="PF03795"/>
    </source>
</evidence>
<comment type="similarity">
    <text evidence="1">Belongs to the YciI family.</text>
</comment>
<dbReference type="EMBL" id="CP017298">
    <property type="protein sequence ID" value="AOS46609.1"/>
    <property type="molecule type" value="Genomic_DNA"/>
</dbReference>
<dbReference type="AlphaFoldDB" id="A0A1D8B0D5"/>
<dbReference type="STRING" id="178339.BH719_00825"/>
<protein>
    <recommendedName>
        <fullName evidence="2">YCII-related domain-containing protein</fullName>
    </recommendedName>
</protein>
<dbReference type="Proteomes" id="UP000095214">
    <property type="component" value="Chromosome"/>
</dbReference>
<dbReference type="SUPFAM" id="SSF54909">
    <property type="entry name" value="Dimeric alpha+beta barrel"/>
    <property type="match status" value="1"/>
</dbReference>
<keyword evidence="4" id="KW-1185">Reference proteome</keyword>
<dbReference type="Gene3D" id="3.30.70.1060">
    <property type="entry name" value="Dimeric alpha+beta barrel"/>
    <property type="match status" value="1"/>
</dbReference>
<gene>
    <name evidence="3" type="ORF">BH719_00825</name>
</gene>
<accession>A0A1D8B0D5</accession>
<feature type="domain" description="YCII-related" evidence="2">
    <location>
        <begin position="4"/>
        <end position="87"/>
    </location>
</feature>
<evidence type="ECO:0000313" key="3">
    <source>
        <dbReference type="EMBL" id="AOS46609.1"/>
    </source>
</evidence>
<reference evidence="3 4" key="1">
    <citation type="submission" date="2016-09" db="EMBL/GenBank/DDBJ databases">
        <title>Complete genome sequence of Actinomyces hongkongensis HKU8.</title>
        <authorList>
            <person name="Gao Y.-X."/>
            <person name="Zhou Y.-Y."/>
            <person name="Xie Y."/>
            <person name="Wang M."/>
            <person name="Wang S.-J."/>
            <person name="Shen S.-G."/>
        </authorList>
    </citation>
    <scope>NUCLEOTIDE SEQUENCE [LARGE SCALE GENOMIC DNA]</scope>
    <source>
        <strain evidence="3 4">HKU8</strain>
    </source>
</reference>